<evidence type="ECO:0000313" key="2">
    <source>
        <dbReference type="Proteomes" id="UP001595803"/>
    </source>
</evidence>
<dbReference type="RefSeq" id="WP_295816676.1">
    <property type="nucleotide sequence ID" value="NZ_JBHRZG010000008.1"/>
</dbReference>
<organism evidence="1 2">
    <name type="scientific">Deinococcus rufus</name>
    <dbReference type="NCBI Taxonomy" id="2136097"/>
    <lineage>
        <taxon>Bacteria</taxon>
        <taxon>Thermotogati</taxon>
        <taxon>Deinococcota</taxon>
        <taxon>Deinococci</taxon>
        <taxon>Deinococcales</taxon>
        <taxon>Deinococcaceae</taxon>
        <taxon>Deinococcus</taxon>
    </lineage>
</organism>
<comment type="caution">
    <text evidence="1">The sequence shown here is derived from an EMBL/GenBank/DDBJ whole genome shotgun (WGS) entry which is preliminary data.</text>
</comment>
<accession>A0ABV7Z645</accession>
<evidence type="ECO:0000313" key="1">
    <source>
        <dbReference type="EMBL" id="MFC3832763.1"/>
    </source>
</evidence>
<keyword evidence="2" id="KW-1185">Reference proteome</keyword>
<reference evidence="2" key="1">
    <citation type="journal article" date="2019" name="Int. J. Syst. Evol. Microbiol.">
        <title>The Global Catalogue of Microorganisms (GCM) 10K type strain sequencing project: providing services to taxonomists for standard genome sequencing and annotation.</title>
        <authorList>
            <consortium name="The Broad Institute Genomics Platform"/>
            <consortium name="The Broad Institute Genome Sequencing Center for Infectious Disease"/>
            <person name="Wu L."/>
            <person name="Ma J."/>
        </authorList>
    </citation>
    <scope>NUCLEOTIDE SEQUENCE [LARGE SCALE GENOMIC DNA]</scope>
    <source>
        <strain evidence="2">CCTCC AB 2017081</strain>
    </source>
</reference>
<dbReference type="Proteomes" id="UP001595803">
    <property type="component" value="Unassembled WGS sequence"/>
</dbReference>
<proteinExistence type="predicted"/>
<protein>
    <submittedName>
        <fullName evidence="1">Uncharacterized protein</fullName>
    </submittedName>
</protein>
<sequence>MQLLRHAQHFEYRSQGGLDRHGRMDVWTDDQGTRAVLVLRDVPLADAPRALRMLSEQWLPYLLPAALDVLVLVIHDPEDGSKARARVFPLNAA</sequence>
<name>A0ABV7Z645_9DEIO</name>
<gene>
    <name evidence="1" type="ORF">ACFOSB_07830</name>
</gene>
<dbReference type="EMBL" id="JBHRZG010000008">
    <property type="protein sequence ID" value="MFC3832763.1"/>
    <property type="molecule type" value="Genomic_DNA"/>
</dbReference>